<dbReference type="RefSeq" id="WP_373431119.1">
    <property type="nucleotide sequence ID" value="NZ_JAUSZS010000002.1"/>
</dbReference>
<evidence type="ECO:0000313" key="2">
    <source>
        <dbReference type="Proteomes" id="UP001223072"/>
    </source>
</evidence>
<organism evidence="1 2">
    <name type="scientific">Streptomyces turgidiscabies</name>
    <dbReference type="NCBI Taxonomy" id="85558"/>
    <lineage>
        <taxon>Bacteria</taxon>
        <taxon>Bacillati</taxon>
        <taxon>Actinomycetota</taxon>
        <taxon>Actinomycetes</taxon>
        <taxon>Kitasatosporales</taxon>
        <taxon>Streptomycetaceae</taxon>
        <taxon>Streptomyces</taxon>
    </lineage>
</organism>
<dbReference type="EMBL" id="JAUSZS010000002">
    <property type="protein sequence ID" value="MDQ0931364.1"/>
    <property type="molecule type" value="Genomic_DNA"/>
</dbReference>
<evidence type="ECO:0000313" key="1">
    <source>
        <dbReference type="EMBL" id="MDQ0931364.1"/>
    </source>
</evidence>
<name>A0ABU0RHC7_9ACTN</name>
<gene>
    <name evidence="1" type="ORF">QFZ49_001271</name>
</gene>
<evidence type="ECO:0008006" key="3">
    <source>
        <dbReference type="Google" id="ProtNLM"/>
    </source>
</evidence>
<dbReference type="InterPro" id="IPR054188">
    <property type="entry name" value="DUF6893"/>
</dbReference>
<keyword evidence="2" id="KW-1185">Reference proteome</keyword>
<dbReference type="Pfam" id="PF21833">
    <property type="entry name" value="DUF6893"/>
    <property type="match status" value="1"/>
</dbReference>
<proteinExistence type="predicted"/>
<accession>A0ABU0RHC7</accession>
<reference evidence="1 2" key="1">
    <citation type="submission" date="2023-07" db="EMBL/GenBank/DDBJ databases">
        <title>Comparative genomics of wheat-associated soil bacteria to identify genetic determinants of phenazine resistance.</title>
        <authorList>
            <person name="Mouncey N."/>
        </authorList>
    </citation>
    <scope>NUCLEOTIDE SEQUENCE [LARGE SCALE GENOMIC DNA]</scope>
    <source>
        <strain evidence="1 2">W2I16</strain>
    </source>
</reference>
<sequence>MKKIVIGGAALAAMVVVAAEVYPDLRRYLRIRRM</sequence>
<protein>
    <recommendedName>
        <fullName evidence="3">Secreted protein</fullName>
    </recommendedName>
</protein>
<comment type="caution">
    <text evidence="1">The sequence shown here is derived from an EMBL/GenBank/DDBJ whole genome shotgun (WGS) entry which is preliminary data.</text>
</comment>
<dbReference type="Proteomes" id="UP001223072">
    <property type="component" value="Unassembled WGS sequence"/>
</dbReference>